<reference evidence="3 4" key="1">
    <citation type="submission" date="2018-06" db="EMBL/GenBank/DDBJ databases">
        <title>Genomic Encyclopedia of Archaeal and Bacterial Type Strains, Phase II (KMG-II): from individual species to whole genera.</title>
        <authorList>
            <person name="Goeker M."/>
        </authorList>
    </citation>
    <scope>NUCLEOTIDE SEQUENCE [LARGE SCALE GENOMIC DNA]</scope>
    <source>
        <strain evidence="3 4">T4</strain>
    </source>
</reference>
<proteinExistence type="predicted"/>
<evidence type="ECO:0000259" key="2">
    <source>
        <dbReference type="Pfam" id="PF07635"/>
    </source>
</evidence>
<organism evidence="3 4">
    <name type="scientific">Algoriphagus aquaeductus</name>
    <dbReference type="NCBI Taxonomy" id="475299"/>
    <lineage>
        <taxon>Bacteria</taxon>
        <taxon>Pseudomonadati</taxon>
        <taxon>Bacteroidota</taxon>
        <taxon>Cytophagia</taxon>
        <taxon>Cytophagales</taxon>
        <taxon>Cyclobacteriaceae</taxon>
        <taxon>Algoriphagus</taxon>
    </lineage>
</organism>
<keyword evidence="1" id="KW-0812">Transmembrane</keyword>
<protein>
    <submittedName>
        <fullName evidence="3">Putative membrane protein</fullName>
    </submittedName>
</protein>
<keyword evidence="1" id="KW-1133">Transmembrane helix</keyword>
<dbReference type="PANTHER" id="PTHR35889">
    <property type="entry name" value="CYCLOINULO-OLIGOSACCHARIDE FRUCTANOTRANSFERASE-RELATED"/>
    <property type="match status" value="1"/>
</dbReference>
<dbReference type="RefSeq" id="WP_111392097.1">
    <property type="nucleotide sequence ID" value="NZ_QKTX01000004.1"/>
</dbReference>
<accession>A0A326RU34</accession>
<evidence type="ECO:0000256" key="1">
    <source>
        <dbReference type="SAM" id="Phobius"/>
    </source>
</evidence>
<keyword evidence="1" id="KW-0472">Membrane</keyword>
<feature type="transmembrane region" description="Helical" evidence="1">
    <location>
        <begin position="77"/>
        <end position="95"/>
    </location>
</feature>
<dbReference type="OrthoDB" id="713772at2"/>
<feature type="transmembrane region" description="Helical" evidence="1">
    <location>
        <begin position="12"/>
        <end position="33"/>
    </location>
</feature>
<dbReference type="AlphaFoldDB" id="A0A326RU34"/>
<feature type="transmembrane region" description="Helical" evidence="1">
    <location>
        <begin position="107"/>
        <end position="126"/>
    </location>
</feature>
<dbReference type="SUPFAM" id="SSF52047">
    <property type="entry name" value="RNI-like"/>
    <property type="match status" value="1"/>
</dbReference>
<evidence type="ECO:0000313" key="3">
    <source>
        <dbReference type="EMBL" id="PZV84417.1"/>
    </source>
</evidence>
<feature type="domain" description="Cytochrome C Planctomycete-type" evidence="2">
    <location>
        <begin position="182"/>
        <end position="241"/>
    </location>
</feature>
<evidence type="ECO:0000313" key="4">
    <source>
        <dbReference type="Proteomes" id="UP000248917"/>
    </source>
</evidence>
<dbReference type="InterPro" id="IPR011429">
    <property type="entry name" value="Cyt_c_Planctomycete-type"/>
</dbReference>
<dbReference type="Pfam" id="PF07635">
    <property type="entry name" value="PSCyt1"/>
    <property type="match status" value="1"/>
</dbReference>
<dbReference type="Gene3D" id="3.80.10.10">
    <property type="entry name" value="Ribonuclease Inhibitor"/>
    <property type="match status" value="1"/>
</dbReference>
<sequence length="459" mass="51046">MLSFVFPLLGRFHPVLVHLPIGILVFGVVLVFLSKKQDKTFLPAIQLAFLLGSIGGILACISGFLQYQFEGFSWDTVQFHLIFGVLTTAAGFFIYGKSKKITDPYSIKWSSTALILALLFTGHLGGTITHGEGYFTEGMPENLQTLFGGAPSPAAQLTLPEEGWEELAYYEEVVQPILNSNCQSCHNPRNKKGGLDLSTKEALLKGGENGPVIDPHQFLKSSLISRMELPRDHEDHMPPSEKRQPKKEELQLLRLWLENEASFDLKLGAAKPEMKWLEPFFQREEIAFYPTAPLSPVAEDSLARLRKVGFYVEPIAQGSSLLKVSCINFPDFQDQNLGDLASIQANVVYLDLGGTQVTDQILVKLKDFPLLTVLKLSHTQVNGANLESLNSLKNLKSLFLNGVSLTQADLEKLEHLPMLEKVFAYETALLGKESTKKFKFKLETGSYELPPIPSDTIVY</sequence>
<dbReference type="EMBL" id="QKTX01000004">
    <property type="protein sequence ID" value="PZV84417.1"/>
    <property type="molecule type" value="Genomic_DNA"/>
</dbReference>
<dbReference type="Proteomes" id="UP000248917">
    <property type="component" value="Unassembled WGS sequence"/>
</dbReference>
<name>A0A326RU34_9BACT</name>
<gene>
    <name evidence="3" type="ORF">CLV31_10465</name>
</gene>
<comment type="caution">
    <text evidence="3">The sequence shown here is derived from an EMBL/GenBank/DDBJ whole genome shotgun (WGS) entry which is preliminary data.</text>
</comment>
<keyword evidence="4" id="KW-1185">Reference proteome</keyword>
<feature type="transmembrane region" description="Helical" evidence="1">
    <location>
        <begin position="45"/>
        <end position="65"/>
    </location>
</feature>
<dbReference type="InterPro" id="IPR032675">
    <property type="entry name" value="LRR_dom_sf"/>
</dbReference>
<dbReference type="PANTHER" id="PTHR35889:SF3">
    <property type="entry name" value="F-BOX DOMAIN-CONTAINING PROTEIN"/>
    <property type="match status" value="1"/>
</dbReference>